<dbReference type="SMART" id="SM00066">
    <property type="entry name" value="GAL4"/>
    <property type="match status" value="1"/>
</dbReference>
<feature type="transmembrane region" description="Helical" evidence="10">
    <location>
        <begin position="365"/>
        <end position="388"/>
    </location>
</feature>
<dbReference type="PANTHER" id="PTHR23501:SF67">
    <property type="entry name" value="MFS MULTIDRUG EFFLUX TRANSPORTER (EUROFUNG)"/>
    <property type="match status" value="1"/>
</dbReference>
<dbReference type="Proteomes" id="UP000452235">
    <property type="component" value="Unassembled WGS sequence"/>
</dbReference>
<proteinExistence type="predicted"/>
<keyword evidence="3 10" id="KW-1133">Transmembrane helix</keyword>
<gene>
    <name evidence="11" type="ORF">ATEIFO6365_0009030800</name>
</gene>
<feature type="transmembrane region" description="Helical" evidence="10">
    <location>
        <begin position="290"/>
        <end position="313"/>
    </location>
</feature>
<dbReference type="OrthoDB" id="4078573at2759"/>
<dbReference type="InterPro" id="IPR020846">
    <property type="entry name" value="MFS_dom"/>
</dbReference>
<dbReference type="GO" id="GO:0000981">
    <property type="term" value="F:DNA-binding transcription factor activity, RNA polymerase II-specific"/>
    <property type="evidence" value="ECO:0007669"/>
    <property type="project" value="InterPro"/>
</dbReference>
<dbReference type="GO" id="GO:0003677">
    <property type="term" value="F:DNA binding"/>
    <property type="evidence" value="ECO:0007669"/>
    <property type="project" value="UniProtKB-KW"/>
</dbReference>
<dbReference type="VEuPathDB" id="FungiDB:ATEG_07689"/>
<evidence type="ECO:0000313" key="11">
    <source>
        <dbReference type="EMBL" id="GFF18945.1"/>
    </source>
</evidence>
<evidence type="ECO:0000256" key="1">
    <source>
        <dbReference type="ARBA" id="ARBA00004141"/>
    </source>
</evidence>
<evidence type="ECO:0000256" key="8">
    <source>
        <dbReference type="ARBA" id="ARBA00023242"/>
    </source>
</evidence>
<name>A0A5M3Z830_ASPTE</name>
<dbReference type="PROSITE" id="PS00463">
    <property type="entry name" value="ZN2_CY6_FUNGAL_1"/>
    <property type="match status" value="1"/>
</dbReference>
<comment type="caution">
    <text evidence="11">The sequence shown here is derived from an EMBL/GenBank/DDBJ whole genome shotgun (WGS) entry which is preliminary data.</text>
</comment>
<feature type="region of interest" description="Disordered" evidence="9">
    <location>
        <begin position="1"/>
        <end position="28"/>
    </location>
</feature>
<feature type="region of interest" description="Disordered" evidence="9">
    <location>
        <begin position="629"/>
        <end position="735"/>
    </location>
</feature>
<evidence type="ECO:0000313" key="12">
    <source>
        <dbReference type="Proteomes" id="UP000452235"/>
    </source>
</evidence>
<evidence type="ECO:0000256" key="10">
    <source>
        <dbReference type="SAM" id="Phobius"/>
    </source>
</evidence>
<keyword evidence="8" id="KW-0539">Nucleus</keyword>
<dbReference type="InterPro" id="IPR036864">
    <property type="entry name" value="Zn2-C6_fun-type_DNA-bd_sf"/>
</dbReference>
<feature type="compositionally biased region" description="Polar residues" evidence="9">
    <location>
        <begin position="665"/>
        <end position="682"/>
    </location>
</feature>
<dbReference type="EMBL" id="BLJY01000009">
    <property type="protein sequence ID" value="GFF18945.1"/>
    <property type="molecule type" value="Genomic_DNA"/>
</dbReference>
<evidence type="ECO:0000256" key="4">
    <source>
        <dbReference type="ARBA" id="ARBA00023015"/>
    </source>
</evidence>
<dbReference type="FunFam" id="1.20.1720.10:FF:000024">
    <property type="entry name" value="MFS multidrug transporter, putative"/>
    <property type="match status" value="1"/>
</dbReference>
<feature type="compositionally biased region" description="Basic residues" evidence="9">
    <location>
        <begin position="637"/>
        <end position="648"/>
    </location>
</feature>
<evidence type="ECO:0000256" key="3">
    <source>
        <dbReference type="ARBA" id="ARBA00022989"/>
    </source>
</evidence>
<protein>
    <submittedName>
        <fullName evidence="11">MFS transporter</fullName>
    </submittedName>
</protein>
<keyword evidence="7" id="KW-0804">Transcription</keyword>
<evidence type="ECO:0000256" key="6">
    <source>
        <dbReference type="ARBA" id="ARBA00023136"/>
    </source>
</evidence>
<feature type="transmembrane region" description="Helical" evidence="10">
    <location>
        <begin position="93"/>
        <end position="112"/>
    </location>
</feature>
<dbReference type="Gene3D" id="4.10.240.10">
    <property type="entry name" value="Zn(2)-C6 fungal-type DNA-binding domain"/>
    <property type="match status" value="1"/>
</dbReference>
<feature type="transmembrane region" description="Helical" evidence="10">
    <location>
        <begin position="132"/>
        <end position="151"/>
    </location>
</feature>
<evidence type="ECO:0000256" key="5">
    <source>
        <dbReference type="ARBA" id="ARBA00023125"/>
    </source>
</evidence>
<dbReference type="CDD" id="cd17502">
    <property type="entry name" value="MFS_Azr1_MDR_like"/>
    <property type="match status" value="1"/>
</dbReference>
<dbReference type="SUPFAM" id="SSF103473">
    <property type="entry name" value="MFS general substrate transporter"/>
    <property type="match status" value="1"/>
</dbReference>
<dbReference type="InterPro" id="IPR036259">
    <property type="entry name" value="MFS_trans_sf"/>
</dbReference>
<accession>A0A5M3Z830</accession>
<organism evidence="11 12">
    <name type="scientific">Aspergillus terreus</name>
    <dbReference type="NCBI Taxonomy" id="33178"/>
    <lineage>
        <taxon>Eukaryota</taxon>
        <taxon>Fungi</taxon>
        <taxon>Dikarya</taxon>
        <taxon>Ascomycota</taxon>
        <taxon>Pezizomycotina</taxon>
        <taxon>Eurotiomycetes</taxon>
        <taxon>Eurotiomycetidae</taxon>
        <taxon>Eurotiales</taxon>
        <taxon>Aspergillaceae</taxon>
        <taxon>Aspergillus</taxon>
        <taxon>Aspergillus subgen. Circumdati</taxon>
    </lineage>
</organism>
<dbReference type="PROSITE" id="PS50048">
    <property type="entry name" value="ZN2_CY6_FUNGAL_2"/>
    <property type="match status" value="1"/>
</dbReference>
<reference evidence="11 12" key="1">
    <citation type="submission" date="2020-01" db="EMBL/GenBank/DDBJ databases">
        <title>Aspergillus terreus IFO 6365 whole genome shotgun sequence.</title>
        <authorList>
            <person name="Kanamasa S."/>
            <person name="Takahashi H."/>
        </authorList>
    </citation>
    <scope>NUCLEOTIDE SEQUENCE [LARGE SCALE GENOMIC DNA]</scope>
    <source>
        <strain evidence="11 12">IFO 6365</strain>
    </source>
</reference>
<feature type="transmembrane region" description="Helical" evidence="10">
    <location>
        <begin position="557"/>
        <end position="580"/>
    </location>
</feature>
<keyword evidence="4" id="KW-0805">Transcription regulation</keyword>
<keyword evidence="2 10" id="KW-0812">Transmembrane</keyword>
<feature type="transmembrane region" description="Helical" evidence="10">
    <location>
        <begin position="163"/>
        <end position="182"/>
    </location>
</feature>
<keyword evidence="6 10" id="KW-0472">Membrane</keyword>
<dbReference type="PROSITE" id="PS50850">
    <property type="entry name" value="MFS"/>
    <property type="match status" value="1"/>
</dbReference>
<dbReference type="InterPro" id="IPR011701">
    <property type="entry name" value="MFS"/>
</dbReference>
<feature type="transmembrane region" description="Helical" evidence="10">
    <location>
        <begin position="400"/>
        <end position="423"/>
    </location>
</feature>
<dbReference type="PANTHER" id="PTHR23501">
    <property type="entry name" value="MAJOR FACILITATOR SUPERFAMILY"/>
    <property type="match status" value="1"/>
</dbReference>
<feature type="transmembrane region" description="Helical" evidence="10">
    <location>
        <begin position="325"/>
        <end position="344"/>
    </location>
</feature>
<evidence type="ECO:0000256" key="9">
    <source>
        <dbReference type="SAM" id="MobiDB-lite"/>
    </source>
</evidence>
<dbReference type="GO" id="GO:0015174">
    <property type="term" value="F:basic amino acid transmembrane transporter activity"/>
    <property type="evidence" value="ECO:0007669"/>
    <property type="project" value="TreeGrafter"/>
</dbReference>
<dbReference type="Gene3D" id="1.20.1250.20">
    <property type="entry name" value="MFS general substrate transporter like domains"/>
    <property type="match status" value="1"/>
</dbReference>
<dbReference type="Gene3D" id="1.20.1720.10">
    <property type="entry name" value="Multidrug resistance protein D"/>
    <property type="match status" value="1"/>
</dbReference>
<dbReference type="CDD" id="cd00067">
    <property type="entry name" value="GAL4"/>
    <property type="match status" value="1"/>
</dbReference>
<sequence>MHGRVQTPHVDESTPLLNPSAVDPGLQSSSSSIVEEDAALLNLSRVSSIPQGLEVDSGVGRTPCATEDQTKTLSDLEGKPDLYASRFINVSPFRFWVIFSGVLLGYMIGFFDSTLMASTHPVITSHFHASNSASWLSTAFLLTSTAFLPLFGRISDTFGRRPVYLFSIAVFFATTAWCATAQSIGSFIAARACCGLGAGGVFSMGMILTSDLVRIEYRGIYQSYLNLVLGTGGCMGLAFGGILCDTVGWRGAFFVQLPFIFLYFLVAAWTTPTDLGLTKARAERMTILQLVKSIDLVGSFLLVLGVTALIMGLNLGGNVYPWTHPFVVSSLVLSLIVAVIFVRYERNVERAVMPISLLSKDPRASLIFGNFFGAISVNAIIFNAPLYFQAVKLASPTDSGFRLIGATLASTISSVSTGFLITWSRRLKPTVIIGDVFLLIGGLTAASMNVSTPDLLAMACVSLSSLGQGFSNPSLMVAVLATSEQDEQAVATTTLGLWRNLGSVMGVATSSWAFQNTLRYNLEQMVTGPNKETVILLVRKSVQAIAKLDPMHQQQVIGAYAAALRVTFLSAAVWAAFMCLMHFRLRLPRLGSTDQTANTESRQWPDSTPVSSVSHMSHRLVVTVHPVLRPLPPSRYRNPRRSVTRHSSRGGTGSSDMAPAVNAQLLPSGSELSIAPTPNTDGAGTDIDSAVPGETPQDGGSLDEGGVPTPNSALLSTPRVLGSDTNQPDEVATKKSRRVRTGCLTCRERHLKCDEAQNRCKNCRKSGRICRRGVRLNFIDTQVSAPPHYIVPPAGNRVTFRDESRHIASEYVGGDERYPPPEAEVSPENEDWGSFPMYPAYNMPMVPSYIPEFGTALSGHAVAGLDDNHQPVALLPQHQSASSVLFHSATQGRAGFDKYGCLKDPEEILLLQVFVEEVGLWMDSMDGAKHFTHILPYHALEEPMLLRALMACGARHIYLVNPSYGEEKAAFFHDTASGDLLRLLQNPNRDSALCATTAVILNVYELMCSRSTLSVQGLNHIAGARALIKECQWDARTPGLGGACFWLNVAMELLSCLHFNWTLAWDPDTWGVQMDLDHTQSNVAGNEEMWTHWMVYICAKVANFRSSMSHFLDANQTPDDRVQMDQRYREWCRYSEWCERWENAAPRSLKPLGYLHNWQTHSKTVFPNIWLIKRSSIVARLFYHTTQILLTKTHPFESEFSAEMQSKQQRHAHDICGIVVHVKDRGIASFSIRFLALAAECLASREAQEEILHVLDDIMKRTGWRAEHIKDELQAAWGWTTAPKDPSVDTTDDAFGLLRDLSSLDSGALPESLRMPPGVVNPIMAFADFSMDNHPYQEYYVAPQRPVNHYQGGSF</sequence>
<evidence type="ECO:0000256" key="7">
    <source>
        <dbReference type="ARBA" id="ARBA00023163"/>
    </source>
</evidence>
<evidence type="ECO:0000256" key="2">
    <source>
        <dbReference type="ARBA" id="ARBA00022692"/>
    </source>
</evidence>
<feature type="transmembrane region" description="Helical" evidence="10">
    <location>
        <begin position="249"/>
        <end position="269"/>
    </location>
</feature>
<dbReference type="InterPro" id="IPR001138">
    <property type="entry name" value="Zn2Cys6_DnaBD"/>
</dbReference>
<dbReference type="Pfam" id="PF07690">
    <property type="entry name" value="MFS_1"/>
    <property type="match status" value="1"/>
</dbReference>
<dbReference type="SUPFAM" id="SSF57701">
    <property type="entry name" value="Zn2/Cys6 DNA-binding domain"/>
    <property type="match status" value="1"/>
</dbReference>
<dbReference type="GO" id="GO:0008270">
    <property type="term" value="F:zinc ion binding"/>
    <property type="evidence" value="ECO:0007669"/>
    <property type="project" value="InterPro"/>
</dbReference>
<keyword evidence="5" id="KW-0238">DNA-binding</keyword>
<keyword evidence="12" id="KW-1185">Reference proteome</keyword>
<feature type="transmembrane region" description="Helical" evidence="10">
    <location>
        <begin position="188"/>
        <end position="212"/>
    </location>
</feature>
<dbReference type="VEuPathDB" id="FungiDB:ATEG_07690"/>
<dbReference type="GO" id="GO:0009893">
    <property type="term" value="P:positive regulation of metabolic process"/>
    <property type="evidence" value="ECO:0007669"/>
    <property type="project" value="UniProtKB-ARBA"/>
</dbReference>
<dbReference type="GO" id="GO:0000329">
    <property type="term" value="C:fungal-type vacuole membrane"/>
    <property type="evidence" value="ECO:0007669"/>
    <property type="project" value="TreeGrafter"/>
</dbReference>
<feature type="transmembrane region" description="Helical" evidence="10">
    <location>
        <begin position="224"/>
        <end position="243"/>
    </location>
</feature>
<comment type="subcellular location">
    <subcellularLocation>
        <location evidence="1">Membrane</location>
        <topology evidence="1">Multi-pass membrane protein</topology>
    </subcellularLocation>
</comment>